<comment type="caution">
    <text evidence="2">The sequence shown here is derived from an EMBL/GenBank/DDBJ whole genome shotgun (WGS) entry which is preliminary data.</text>
</comment>
<evidence type="ECO:0000313" key="3">
    <source>
        <dbReference type="Proteomes" id="UP000578000"/>
    </source>
</evidence>
<organism evidence="2 3">
    <name type="scientific">Acetobacter lovaniensis</name>
    <dbReference type="NCBI Taxonomy" id="104100"/>
    <lineage>
        <taxon>Bacteria</taxon>
        <taxon>Pseudomonadati</taxon>
        <taxon>Pseudomonadota</taxon>
        <taxon>Alphaproteobacteria</taxon>
        <taxon>Acetobacterales</taxon>
        <taxon>Acetobacteraceae</taxon>
        <taxon>Acetobacter</taxon>
    </lineage>
</organism>
<feature type="transmembrane region" description="Helical" evidence="1">
    <location>
        <begin position="12"/>
        <end position="34"/>
    </location>
</feature>
<reference evidence="2 3" key="1">
    <citation type="submission" date="2020-08" db="EMBL/GenBank/DDBJ databases">
        <title>Genomic Encyclopedia of Type Strains, Phase IV (KMG-IV): sequencing the most valuable type-strain genomes for metagenomic binning, comparative biology and taxonomic classification.</title>
        <authorList>
            <person name="Goeker M."/>
        </authorList>
    </citation>
    <scope>NUCLEOTIDE SEQUENCE [LARGE SCALE GENOMIC DNA]</scope>
    <source>
        <strain evidence="2 3">DSM 4491</strain>
    </source>
</reference>
<keyword evidence="1" id="KW-0812">Transmembrane</keyword>
<protein>
    <submittedName>
        <fullName evidence="2">Uncharacterized protein</fullName>
    </submittedName>
</protein>
<keyword evidence="1" id="KW-1133">Transmembrane helix</keyword>
<dbReference type="EMBL" id="JACHIE010000004">
    <property type="protein sequence ID" value="MBB6456724.1"/>
    <property type="molecule type" value="Genomic_DNA"/>
</dbReference>
<dbReference type="Proteomes" id="UP000578000">
    <property type="component" value="Unassembled WGS sequence"/>
</dbReference>
<keyword evidence="1" id="KW-0472">Membrane</keyword>
<feature type="transmembrane region" description="Helical" evidence="1">
    <location>
        <begin position="73"/>
        <end position="91"/>
    </location>
</feature>
<keyword evidence="3" id="KW-1185">Reference proteome</keyword>
<gene>
    <name evidence="2" type="ORF">HNR55_001305</name>
</gene>
<name>A0A841QEM8_9PROT</name>
<proteinExistence type="predicted"/>
<sequence>MRLYILNVIFETNLKTLILYSVYLIFPCMLIQLLKNELSFSLAYRKIYLTYPFPVYSNFKRCSITNHAFPVPALLSGMSVMGSTSLWFSLLPKD</sequence>
<evidence type="ECO:0000256" key="1">
    <source>
        <dbReference type="SAM" id="Phobius"/>
    </source>
</evidence>
<dbReference type="AlphaFoldDB" id="A0A841QEM8"/>
<accession>A0A841QEM8</accession>
<evidence type="ECO:0000313" key="2">
    <source>
        <dbReference type="EMBL" id="MBB6456724.1"/>
    </source>
</evidence>